<evidence type="ECO:0000313" key="1">
    <source>
        <dbReference type="EMBL" id="KAI8571008.1"/>
    </source>
</evidence>
<accession>A0ACC0PZ18</accession>
<protein>
    <submittedName>
        <fullName evidence="1">Uncharacterized protein</fullName>
    </submittedName>
</protein>
<organism evidence="1 2">
    <name type="scientific">Rhododendron molle</name>
    <name type="common">Chinese azalea</name>
    <name type="synonym">Azalea mollis</name>
    <dbReference type="NCBI Taxonomy" id="49168"/>
    <lineage>
        <taxon>Eukaryota</taxon>
        <taxon>Viridiplantae</taxon>
        <taxon>Streptophyta</taxon>
        <taxon>Embryophyta</taxon>
        <taxon>Tracheophyta</taxon>
        <taxon>Spermatophyta</taxon>
        <taxon>Magnoliopsida</taxon>
        <taxon>eudicotyledons</taxon>
        <taxon>Gunneridae</taxon>
        <taxon>Pentapetalae</taxon>
        <taxon>asterids</taxon>
        <taxon>Ericales</taxon>
        <taxon>Ericaceae</taxon>
        <taxon>Ericoideae</taxon>
        <taxon>Rhodoreae</taxon>
        <taxon>Rhododendron</taxon>
    </lineage>
</organism>
<name>A0ACC0PZ18_RHOML</name>
<dbReference type="Proteomes" id="UP001062846">
    <property type="component" value="Chromosome 1"/>
</dbReference>
<evidence type="ECO:0000313" key="2">
    <source>
        <dbReference type="Proteomes" id="UP001062846"/>
    </source>
</evidence>
<reference evidence="1" key="1">
    <citation type="submission" date="2022-02" db="EMBL/GenBank/DDBJ databases">
        <title>Plant Genome Project.</title>
        <authorList>
            <person name="Zhang R.-G."/>
        </authorList>
    </citation>
    <scope>NUCLEOTIDE SEQUENCE</scope>
    <source>
        <strain evidence="1">AT1</strain>
    </source>
</reference>
<sequence>MAGHTNGSTESFVKIPEIKFTKLFINGEFVDSISGKTFETISPRTGEVITRVAEGDREDVDLAVKAARDAFDNGPWPRLPGSKGKHRNNKGLLKYEGSSDISNTKLGNLLGSCRKREIACESPNPNMDGLSLTRPVDRGQTYGNRNSALFKDASKTLDFGARLGIKLVGGRNFNLKKLVEMEEEKIADRENALRKYVELEEGEFSDWEDNASISLEF</sequence>
<comment type="caution">
    <text evidence="1">The sequence shown here is derived from an EMBL/GenBank/DDBJ whole genome shotgun (WGS) entry which is preliminary data.</text>
</comment>
<keyword evidence="2" id="KW-1185">Reference proteome</keyword>
<proteinExistence type="predicted"/>
<gene>
    <name evidence="1" type="ORF">RHMOL_Rhmol01G0083100</name>
</gene>
<dbReference type="EMBL" id="CM046388">
    <property type="protein sequence ID" value="KAI8571008.1"/>
    <property type="molecule type" value="Genomic_DNA"/>
</dbReference>